<sequence length="613" mass="71877">MAQTIDEIFSHIYEGNNFILKGGAGSGKTYTLIEVLKRIYTEDPAANVACITFTNVAVNEIKERAPFKRLKISTIHDFLWDTIKSFQPNIKQGLLKLTNNSDISYYGDEELSEEYLSEKKIKYREWRKLNEGVISHDEVIAISRYLFDEHKLLSDIVKDKFDYILIDEYQDTFEEVIDILLEHLKKSDKNISIGLFGDSMQSIYRNRVGNVEDYIDQNEIQEIQKEDNRRNPEVIVELINKLRDDNLVQKTADDSEATNYGIEGGISFLFTDSNDFEIEEITDLRFFDGFDFDDANETKELYLSHNLIADKVGFPTLIEIYTKDRILQIKDKIRRKIRDGKIDVDKNLTFGEIIDKEYDLTKSEKKFVEENPSLYQEAREYPYKYIRNIYLNRDQLIGEKKSSKVEEGNDTKRDTLINHLFQIQDCVHLYKNAKHNEFIKKTHYPIKSVADKKKLKESVDELTEMGESSIEEVIEFADSSGIWKKDDRFNNFVQNKEYIYKRVREVKFKEVINLYNYVEAYTPYSTQHNIKGAEFDSVFVVLDNGGWNMYNFEYLFEGNGKNSVIERTQKLFYVCCSRAKKNLVVLFQEPSEEVLETASAWFGEENVHELAYD</sequence>
<dbReference type="SUPFAM" id="SSF52540">
    <property type="entry name" value="P-loop containing nucleoside triphosphate hydrolases"/>
    <property type="match status" value="1"/>
</dbReference>
<dbReference type="Gene3D" id="3.40.50.300">
    <property type="entry name" value="P-loop containing nucleotide triphosphate hydrolases"/>
    <property type="match status" value="2"/>
</dbReference>
<dbReference type="PANTHER" id="PTHR11070:SF3">
    <property type="entry name" value="DNA 3'-5' HELICASE"/>
    <property type="match status" value="1"/>
</dbReference>
<keyword evidence="4 5" id="KW-0067">ATP-binding</keyword>
<feature type="domain" description="UvrD-like helicase ATP-binding" evidence="6">
    <location>
        <begin position="1"/>
        <end position="245"/>
    </location>
</feature>
<dbReference type="STRING" id="1194090.SAMN05443144_1448"/>
<gene>
    <name evidence="7" type="ORF">SAMN05443144_1448</name>
</gene>
<dbReference type="RefSeq" id="WP_073068653.1">
    <property type="nucleotide sequence ID" value="NZ_FQUS01000044.1"/>
</dbReference>
<evidence type="ECO:0000313" key="7">
    <source>
        <dbReference type="EMBL" id="SHG67662.1"/>
    </source>
</evidence>
<feature type="binding site" evidence="5">
    <location>
        <begin position="22"/>
        <end position="29"/>
    </location>
    <ligand>
        <name>ATP</name>
        <dbReference type="ChEBI" id="CHEBI:30616"/>
    </ligand>
</feature>
<evidence type="ECO:0000256" key="3">
    <source>
        <dbReference type="ARBA" id="ARBA00022806"/>
    </source>
</evidence>
<evidence type="ECO:0000256" key="2">
    <source>
        <dbReference type="ARBA" id="ARBA00022801"/>
    </source>
</evidence>
<dbReference type="GO" id="GO:0005829">
    <property type="term" value="C:cytosol"/>
    <property type="evidence" value="ECO:0007669"/>
    <property type="project" value="TreeGrafter"/>
</dbReference>
<dbReference type="GO" id="GO:0043138">
    <property type="term" value="F:3'-5' DNA helicase activity"/>
    <property type="evidence" value="ECO:0007669"/>
    <property type="project" value="TreeGrafter"/>
</dbReference>
<keyword evidence="3 5" id="KW-0347">Helicase</keyword>
<dbReference type="GO" id="GO:0000725">
    <property type="term" value="P:recombinational repair"/>
    <property type="evidence" value="ECO:0007669"/>
    <property type="project" value="TreeGrafter"/>
</dbReference>
<dbReference type="EMBL" id="FQUS01000044">
    <property type="protein sequence ID" value="SHG67662.1"/>
    <property type="molecule type" value="Genomic_DNA"/>
</dbReference>
<keyword evidence="8" id="KW-1185">Reference proteome</keyword>
<dbReference type="Gene3D" id="1.10.486.10">
    <property type="entry name" value="PCRA, domain 4"/>
    <property type="match status" value="1"/>
</dbReference>
<dbReference type="Pfam" id="PF13245">
    <property type="entry name" value="AAA_19"/>
    <property type="match status" value="1"/>
</dbReference>
<dbReference type="GO" id="GO:0005524">
    <property type="term" value="F:ATP binding"/>
    <property type="evidence" value="ECO:0007669"/>
    <property type="project" value="UniProtKB-UniRule"/>
</dbReference>
<dbReference type="GO" id="GO:0003677">
    <property type="term" value="F:DNA binding"/>
    <property type="evidence" value="ECO:0007669"/>
    <property type="project" value="InterPro"/>
</dbReference>
<dbReference type="InterPro" id="IPR027417">
    <property type="entry name" value="P-loop_NTPase"/>
</dbReference>
<evidence type="ECO:0000313" key="8">
    <source>
        <dbReference type="Proteomes" id="UP000184041"/>
    </source>
</evidence>
<dbReference type="GO" id="GO:0016787">
    <property type="term" value="F:hydrolase activity"/>
    <property type="evidence" value="ECO:0007669"/>
    <property type="project" value="UniProtKB-UniRule"/>
</dbReference>
<dbReference type="InterPro" id="IPR014016">
    <property type="entry name" value="UvrD-like_ATP-bd"/>
</dbReference>
<keyword evidence="1 5" id="KW-0547">Nucleotide-binding</keyword>
<dbReference type="PROSITE" id="PS51198">
    <property type="entry name" value="UVRD_HELICASE_ATP_BIND"/>
    <property type="match status" value="1"/>
</dbReference>
<dbReference type="Proteomes" id="UP000184041">
    <property type="component" value="Unassembled WGS sequence"/>
</dbReference>
<accession>A0A1M5LR84</accession>
<dbReference type="AlphaFoldDB" id="A0A1M5LR84"/>
<dbReference type="PANTHER" id="PTHR11070">
    <property type="entry name" value="UVRD / RECB / PCRA DNA HELICASE FAMILY MEMBER"/>
    <property type="match status" value="1"/>
</dbReference>
<keyword evidence="2 5" id="KW-0378">Hydrolase</keyword>
<evidence type="ECO:0000256" key="1">
    <source>
        <dbReference type="ARBA" id="ARBA00022741"/>
    </source>
</evidence>
<reference evidence="7 8" key="1">
    <citation type="submission" date="2016-11" db="EMBL/GenBank/DDBJ databases">
        <authorList>
            <person name="Jaros S."/>
            <person name="Januszkiewicz K."/>
            <person name="Wedrychowicz H."/>
        </authorList>
    </citation>
    <scope>NUCLEOTIDE SEQUENCE [LARGE SCALE GENOMIC DNA]</scope>
    <source>
        <strain evidence="7 8">DSM 21986</strain>
    </source>
</reference>
<proteinExistence type="predicted"/>
<dbReference type="OrthoDB" id="9765670at2"/>
<protein>
    <submittedName>
        <fullName evidence="7">DNA helicase-2 / ATP-dependent DNA helicase PcrA</fullName>
    </submittedName>
</protein>
<evidence type="ECO:0000256" key="4">
    <source>
        <dbReference type="ARBA" id="ARBA00022840"/>
    </source>
</evidence>
<evidence type="ECO:0000256" key="5">
    <source>
        <dbReference type="PROSITE-ProRule" id="PRU00560"/>
    </source>
</evidence>
<organism evidence="7 8">
    <name type="scientific">Fodinibius roseus</name>
    <dbReference type="NCBI Taxonomy" id="1194090"/>
    <lineage>
        <taxon>Bacteria</taxon>
        <taxon>Pseudomonadati</taxon>
        <taxon>Balneolota</taxon>
        <taxon>Balneolia</taxon>
        <taxon>Balneolales</taxon>
        <taxon>Balneolaceae</taxon>
        <taxon>Fodinibius</taxon>
    </lineage>
</organism>
<evidence type="ECO:0000259" key="6">
    <source>
        <dbReference type="PROSITE" id="PS51198"/>
    </source>
</evidence>
<name>A0A1M5LR84_9BACT</name>
<dbReference type="InterPro" id="IPR000212">
    <property type="entry name" value="DNA_helicase_UvrD/REP"/>
</dbReference>